<accession>A0A7L3L5W8</accession>
<proteinExistence type="predicted"/>
<feature type="transmembrane region" description="Helical" evidence="2">
    <location>
        <begin position="211"/>
        <end position="228"/>
    </location>
</feature>
<comment type="caution">
    <text evidence="3">The sequence shown here is derived from an EMBL/GenBank/DDBJ whole genome shotgun (WGS) entry which is preliminary data.</text>
</comment>
<keyword evidence="2" id="KW-0472">Membrane</keyword>
<dbReference type="InterPro" id="IPR005166">
    <property type="entry name" value="RSV_p95_env"/>
</dbReference>
<dbReference type="AlphaFoldDB" id="A0A7L3L5W8"/>
<keyword evidence="1" id="KW-1015">Disulfide bond</keyword>
<evidence type="ECO:0000313" key="3">
    <source>
        <dbReference type="EMBL" id="NXU49394.1"/>
    </source>
</evidence>
<evidence type="ECO:0000256" key="1">
    <source>
        <dbReference type="ARBA" id="ARBA00023157"/>
    </source>
</evidence>
<organism evidence="3 4">
    <name type="scientific">Turnix velox</name>
    <name type="common">Little buttonquail</name>
    <dbReference type="NCBI Taxonomy" id="2529409"/>
    <lineage>
        <taxon>Eukaryota</taxon>
        <taxon>Metazoa</taxon>
        <taxon>Chordata</taxon>
        <taxon>Craniata</taxon>
        <taxon>Vertebrata</taxon>
        <taxon>Euteleostomi</taxon>
        <taxon>Archelosauria</taxon>
        <taxon>Archosauria</taxon>
        <taxon>Dinosauria</taxon>
        <taxon>Saurischia</taxon>
        <taxon>Theropoda</taxon>
        <taxon>Coelurosauria</taxon>
        <taxon>Aves</taxon>
        <taxon>Neognathae</taxon>
        <taxon>Neoaves</taxon>
        <taxon>Charadriiformes</taxon>
        <taxon>Turnicidae</taxon>
        <taxon>Turnix</taxon>
    </lineage>
</organism>
<dbReference type="Pfam" id="PF03708">
    <property type="entry name" value="Avian_gp85"/>
    <property type="match status" value="1"/>
</dbReference>
<name>A0A7L3L5W8_9CHAR</name>
<evidence type="ECO:0000313" key="4">
    <source>
        <dbReference type="Proteomes" id="UP000582182"/>
    </source>
</evidence>
<feature type="non-terminal residue" evidence="3">
    <location>
        <position position="229"/>
    </location>
</feature>
<dbReference type="PANTHER" id="PTHR10424">
    <property type="entry name" value="VIRAL ENVELOPE PROTEIN"/>
    <property type="match status" value="1"/>
</dbReference>
<dbReference type="Pfam" id="PF00429">
    <property type="entry name" value="TLV_coat"/>
    <property type="match status" value="1"/>
</dbReference>
<dbReference type="SUPFAM" id="SSF58069">
    <property type="entry name" value="Virus ectodomain"/>
    <property type="match status" value="1"/>
</dbReference>
<evidence type="ECO:0000256" key="2">
    <source>
        <dbReference type="SAM" id="Phobius"/>
    </source>
</evidence>
<reference evidence="3 4" key="1">
    <citation type="submission" date="2019-09" db="EMBL/GenBank/DDBJ databases">
        <title>Bird 10,000 Genomes (B10K) Project - Family phase.</title>
        <authorList>
            <person name="Zhang G."/>
        </authorList>
    </citation>
    <scope>NUCLEOTIDE SEQUENCE [LARGE SCALE GENOMIC DNA]</scope>
    <source>
        <strain evidence="3">B10K-DU-029-46</strain>
    </source>
</reference>
<sequence>NEILWNNNTAKQLPPGIYLICGDRAWQGIPKNAYRGPCYLGQLTMLTISRQQWGNIMLNAKRQKRALHAFTPDCKDNLELWNPAVNFLASIIPSVGTAQALNQLSKLACWSAKQANVTANILTAMAQDISSLCRALLQNRAAIDFLLLAQGHGCEDFEGMCCFNLSDHSRSIQQQLQWLRKHVNNLQVMDNTWFGSLFGFLAPWLKTLLQEILRIIVILVLVVLALKVV</sequence>
<dbReference type="EMBL" id="VZTY01006670">
    <property type="protein sequence ID" value="NXU49394.1"/>
    <property type="molecule type" value="Genomic_DNA"/>
</dbReference>
<protein>
    <submittedName>
        <fullName evidence="3">ENV1 protein</fullName>
    </submittedName>
</protein>
<feature type="non-terminal residue" evidence="3">
    <location>
        <position position="1"/>
    </location>
</feature>
<dbReference type="PANTHER" id="PTHR10424:SF73">
    <property type="entry name" value="ENDOGENOUS RETROVIRUS GROUP FC1 ENV POLYPROTEIN-RELATED"/>
    <property type="match status" value="1"/>
</dbReference>
<keyword evidence="2" id="KW-1133">Transmembrane helix</keyword>
<keyword evidence="4" id="KW-1185">Reference proteome</keyword>
<gene>
    <name evidence="3" type="primary">Env1_0</name>
    <name evidence="3" type="ORF">TURVEL_R13656</name>
</gene>
<dbReference type="InterPro" id="IPR018154">
    <property type="entry name" value="TLV/ENV_coat_polyprotein"/>
</dbReference>
<dbReference type="Gene3D" id="1.10.287.210">
    <property type="match status" value="1"/>
</dbReference>
<dbReference type="Proteomes" id="UP000582182">
    <property type="component" value="Unassembled WGS sequence"/>
</dbReference>
<keyword evidence="2" id="KW-0812">Transmembrane</keyword>
<dbReference type="OrthoDB" id="9838443at2759"/>